<evidence type="ECO:0000256" key="8">
    <source>
        <dbReference type="ARBA" id="ARBA00022837"/>
    </source>
</evidence>
<evidence type="ECO:0000256" key="4">
    <source>
        <dbReference type="ARBA" id="ARBA00022568"/>
    </source>
</evidence>
<evidence type="ECO:0000256" key="10">
    <source>
        <dbReference type="ARBA" id="ARBA00023065"/>
    </source>
</evidence>
<evidence type="ECO:0000259" key="16">
    <source>
        <dbReference type="Pfam" id="PF04678"/>
    </source>
</evidence>
<evidence type="ECO:0000256" key="11">
    <source>
        <dbReference type="ARBA" id="ARBA00023128"/>
    </source>
</evidence>
<dbReference type="Pfam" id="PF04678">
    <property type="entry name" value="MCU"/>
    <property type="match status" value="1"/>
</dbReference>
<keyword evidence="5 15" id="KW-0107">Calcium channel</keyword>
<evidence type="ECO:0000256" key="7">
    <source>
        <dbReference type="ARBA" id="ARBA00022792"/>
    </source>
</evidence>
<keyword evidence="7 15" id="KW-0999">Mitochondrion inner membrane</keyword>
<evidence type="ECO:0000313" key="18">
    <source>
        <dbReference type="Proteomes" id="UP000280834"/>
    </source>
</evidence>
<evidence type="ECO:0000256" key="15">
    <source>
        <dbReference type="RuleBase" id="RU367035"/>
    </source>
</evidence>
<keyword evidence="11 15" id="KW-0496">Mitochondrion</keyword>
<evidence type="ECO:0000256" key="9">
    <source>
        <dbReference type="ARBA" id="ARBA00022989"/>
    </source>
</evidence>
<evidence type="ECO:0000256" key="12">
    <source>
        <dbReference type="ARBA" id="ARBA00023136"/>
    </source>
</evidence>
<keyword evidence="10 15" id="KW-0406">Ion transport</keyword>
<dbReference type="WBParaSite" id="BTMF_0001113401-mRNA-1">
    <property type="protein sequence ID" value="BTMF_0001113401-mRNA-1"/>
    <property type="gene ID" value="BTMF_0001113401"/>
</dbReference>
<comment type="subcellular location">
    <subcellularLocation>
        <location evidence="1 15">Mitochondrion inner membrane</location>
        <topology evidence="1 15">Multi-pass membrane protein</topology>
    </subcellularLocation>
</comment>
<dbReference type="EMBL" id="UZAG01016797">
    <property type="protein sequence ID" value="VDO30875.1"/>
    <property type="molecule type" value="Genomic_DNA"/>
</dbReference>
<comment type="catalytic activity">
    <reaction evidence="14">
        <text>Ca(2+)(in) = Ca(2+)(out)</text>
        <dbReference type="Rhea" id="RHEA:29671"/>
        <dbReference type="ChEBI" id="CHEBI:29108"/>
    </reaction>
</comment>
<organism evidence="19">
    <name type="scientific">Brugia timori</name>
    <dbReference type="NCBI Taxonomy" id="42155"/>
    <lineage>
        <taxon>Eukaryota</taxon>
        <taxon>Metazoa</taxon>
        <taxon>Ecdysozoa</taxon>
        <taxon>Nematoda</taxon>
        <taxon>Chromadorea</taxon>
        <taxon>Rhabditida</taxon>
        <taxon>Spirurina</taxon>
        <taxon>Spiruromorpha</taxon>
        <taxon>Filarioidea</taxon>
        <taxon>Onchocercidae</taxon>
        <taxon>Brugia</taxon>
    </lineage>
</organism>
<keyword evidence="8 15" id="KW-0106">Calcium</keyword>
<keyword evidence="3 15" id="KW-0813">Transport</keyword>
<keyword evidence="18" id="KW-1185">Reference proteome</keyword>
<protein>
    <recommendedName>
        <fullName evidence="15">Calcium uniporter protein</fullName>
    </recommendedName>
</protein>
<keyword evidence="4 15" id="KW-0109">Calcium transport</keyword>
<dbReference type="STRING" id="42155.A0A0R3QTT2"/>
<keyword evidence="6 15" id="KW-0812">Transmembrane</keyword>
<evidence type="ECO:0000256" key="14">
    <source>
        <dbReference type="ARBA" id="ARBA00036634"/>
    </source>
</evidence>
<evidence type="ECO:0000256" key="1">
    <source>
        <dbReference type="ARBA" id="ARBA00004448"/>
    </source>
</evidence>
<dbReference type="GO" id="GO:0005262">
    <property type="term" value="F:calcium channel activity"/>
    <property type="evidence" value="ECO:0007669"/>
    <property type="project" value="UniProtKB-UniRule"/>
</dbReference>
<dbReference type="InterPro" id="IPR006769">
    <property type="entry name" value="MCU_C"/>
</dbReference>
<feature type="transmembrane region" description="Helical" evidence="15">
    <location>
        <begin position="251"/>
        <end position="269"/>
    </location>
</feature>
<evidence type="ECO:0000256" key="6">
    <source>
        <dbReference type="ARBA" id="ARBA00022692"/>
    </source>
</evidence>
<evidence type="ECO:0000256" key="3">
    <source>
        <dbReference type="ARBA" id="ARBA00022448"/>
    </source>
</evidence>
<dbReference type="GO" id="GO:0015292">
    <property type="term" value="F:uniporter activity"/>
    <property type="evidence" value="ECO:0007669"/>
    <property type="project" value="UniProtKB-UniRule"/>
</dbReference>
<comment type="function">
    <text evidence="15">Mitochondrial inner membrane calcium uniporter that mediates calcium uptake into mitochondria. Mitochondrial calcium homeostasis plays key roles in cellular physiology and regulates cell bioenergetics, cytoplasmic calcium signals and activation of cell death pathways.</text>
</comment>
<feature type="transmembrane region" description="Helical" evidence="15">
    <location>
        <begin position="220"/>
        <end position="239"/>
    </location>
</feature>
<keyword evidence="13 15" id="KW-0407">Ion channel</keyword>
<feature type="domain" description="Calcium uniporter protein C-terminal" evidence="16">
    <location>
        <begin position="91"/>
        <end position="305"/>
    </location>
</feature>
<sequence>MRCRWYSITGLLQQRQQHLQIQLSTCYINLNNMHHLRRCSNDTTRGNLHIWCQSGLPLLEVPLPSRREICQFTLKPISDTVSRFCKNIECEDKGIEIVYVYSTSGNRIAGSTLLKHLLLRGNFRLRINDFIYTVEVPSSKDVIANIMADGDVMQKFDGLRSTIAPLYSIMNVEVYKAFQERLLIEEYENVKAELKPLIQSDKFQAKFKFDEFCRKRAQRILWLTLAAMGFQAGFLARLTWWDYSWDVMEPITYFATHATLIASFAYYLYTNQYYNHNDHKKRAISLYFHKKAAKSNFDISRFNELQNVASSIKHDLKKLRDPLYQHLPTARLASLLQESGKVQPRSFTKERS</sequence>
<dbReference type="AlphaFoldDB" id="A0A0R3QTT2"/>
<dbReference type="GO" id="GO:0036444">
    <property type="term" value="P:calcium import into the mitochondrion"/>
    <property type="evidence" value="ECO:0007669"/>
    <property type="project" value="TreeGrafter"/>
</dbReference>
<accession>A0A0R3QTT2</accession>
<keyword evidence="12 15" id="KW-0472">Membrane</keyword>
<comment type="domain">
    <text evidence="15">The selectivity filter, in which calcium ions are arranged in single file, is composed of two acidic rings separated by one helical turn along the central axis of the channel pore.</text>
</comment>
<name>A0A0R3QTT2_9BILA</name>
<dbReference type="PANTHER" id="PTHR13462:SF10">
    <property type="entry name" value="CALCIUM UNIPORTER PROTEIN, MITOCHONDRIAL"/>
    <property type="match status" value="1"/>
</dbReference>
<proteinExistence type="inferred from homology"/>
<evidence type="ECO:0000256" key="13">
    <source>
        <dbReference type="ARBA" id="ARBA00023303"/>
    </source>
</evidence>
<reference evidence="17 18" key="2">
    <citation type="submission" date="2018-11" db="EMBL/GenBank/DDBJ databases">
        <authorList>
            <consortium name="Pathogen Informatics"/>
        </authorList>
    </citation>
    <scope>NUCLEOTIDE SEQUENCE [LARGE SCALE GENOMIC DNA]</scope>
</reference>
<evidence type="ECO:0000313" key="19">
    <source>
        <dbReference type="WBParaSite" id="BTMF_0001113401-mRNA-1"/>
    </source>
</evidence>
<dbReference type="GO" id="GO:0051560">
    <property type="term" value="P:mitochondrial calcium ion homeostasis"/>
    <property type="evidence" value="ECO:0007669"/>
    <property type="project" value="UniProtKB-UniRule"/>
</dbReference>
<reference evidence="19" key="1">
    <citation type="submission" date="2017-02" db="UniProtKB">
        <authorList>
            <consortium name="WormBaseParasite"/>
        </authorList>
    </citation>
    <scope>IDENTIFICATION</scope>
</reference>
<comment type="similarity">
    <text evidence="2 15">Belongs to the MCU (TC 1.A.77) family.</text>
</comment>
<evidence type="ECO:0000256" key="5">
    <source>
        <dbReference type="ARBA" id="ARBA00022673"/>
    </source>
</evidence>
<evidence type="ECO:0000256" key="2">
    <source>
        <dbReference type="ARBA" id="ARBA00005653"/>
    </source>
</evidence>
<dbReference type="Proteomes" id="UP000280834">
    <property type="component" value="Unassembled WGS sequence"/>
</dbReference>
<dbReference type="InterPro" id="IPR039055">
    <property type="entry name" value="MCU_fam"/>
</dbReference>
<dbReference type="PANTHER" id="PTHR13462">
    <property type="entry name" value="CALCIUM UNIPORTER PROTEIN, MITOCHONDRIAL"/>
    <property type="match status" value="1"/>
</dbReference>
<keyword evidence="9 15" id="KW-1133">Transmembrane helix</keyword>
<dbReference type="GO" id="GO:1990246">
    <property type="term" value="C:uniplex complex"/>
    <property type="evidence" value="ECO:0007669"/>
    <property type="project" value="TreeGrafter"/>
</dbReference>
<evidence type="ECO:0000313" key="17">
    <source>
        <dbReference type="EMBL" id="VDO30875.1"/>
    </source>
</evidence>
<gene>
    <name evidence="17" type="ORF">BTMF_LOCUS9168</name>
</gene>